<feature type="compositionally biased region" description="Polar residues" evidence="1">
    <location>
        <begin position="20"/>
        <end position="37"/>
    </location>
</feature>
<feature type="chain" id="PRO_5012101153" evidence="2">
    <location>
        <begin position="22"/>
        <end position="225"/>
    </location>
</feature>
<feature type="compositionally biased region" description="Acidic residues" evidence="1">
    <location>
        <begin position="205"/>
        <end position="225"/>
    </location>
</feature>
<evidence type="ECO:0000313" key="4">
    <source>
        <dbReference type="Proteomes" id="UP000195273"/>
    </source>
</evidence>
<feature type="region of interest" description="Disordered" evidence="1">
    <location>
        <begin position="20"/>
        <end position="84"/>
    </location>
</feature>
<feature type="compositionally biased region" description="Acidic residues" evidence="1">
    <location>
        <begin position="48"/>
        <end position="59"/>
    </location>
</feature>
<dbReference type="EMBL" id="CP021431">
    <property type="protein sequence ID" value="ARU00280.1"/>
    <property type="molecule type" value="Genomic_DNA"/>
</dbReference>
<proteinExistence type="predicted"/>
<accession>A0A1Y0EA62</accession>
<feature type="region of interest" description="Disordered" evidence="1">
    <location>
        <begin position="196"/>
        <end position="225"/>
    </location>
</feature>
<evidence type="ECO:0000256" key="2">
    <source>
        <dbReference type="SAM" id="SignalP"/>
    </source>
</evidence>
<keyword evidence="4" id="KW-1185">Reference proteome</keyword>
<dbReference type="RefSeq" id="WP_157898137.1">
    <property type="nucleotide sequence ID" value="NZ_CP021431.1"/>
</dbReference>
<keyword evidence="2" id="KW-0732">Signal</keyword>
<dbReference type="KEGG" id="lvs:LOKVESSMR4R_00949"/>
<reference evidence="3 4" key="1">
    <citation type="submission" date="2017-05" db="EMBL/GenBank/DDBJ databases">
        <title>Genome Sequence of Loktanella vestfoldensis Strain SMR4r Isolated from a Culture of the Diatom Skeletonema marinoi.</title>
        <authorList>
            <person name="Topel M."/>
            <person name="Pinder M.I.M."/>
            <person name="Johansson O.N."/>
            <person name="Kourtchenko O."/>
            <person name="Godhe A."/>
            <person name="Clarke A.K."/>
        </authorList>
    </citation>
    <scope>NUCLEOTIDE SEQUENCE [LARGE SCALE GENOMIC DNA]</scope>
    <source>
        <strain evidence="3 4">SMR4r</strain>
    </source>
</reference>
<organism evidence="3 4">
    <name type="scientific">Yoonia vestfoldensis</name>
    <dbReference type="NCBI Taxonomy" id="245188"/>
    <lineage>
        <taxon>Bacteria</taxon>
        <taxon>Pseudomonadati</taxon>
        <taxon>Pseudomonadota</taxon>
        <taxon>Alphaproteobacteria</taxon>
        <taxon>Rhodobacterales</taxon>
        <taxon>Paracoccaceae</taxon>
        <taxon>Yoonia</taxon>
    </lineage>
</organism>
<feature type="signal peptide" evidence="2">
    <location>
        <begin position="1"/>
        <end position="21"/>
    </location>
</feature>
<name>A0A1Y0EA62_9RHOB</name>
<protein>
    <submittedName>
        <fullName evidence="3">Uncharacterized protein</fullName>
    </submittedName>
</protein>
<evidence type="ECO:0000313" key="3">
    <source>
        <dbReference type="EMBL" id="ARU00280.1"/>
    </source>
</evidence>
<dbReference type="AlphaFoldDB" id="A0A1Y0EA62"/>
<evidence type="ECO:0000256" key="1">
    <source>
        <dbReference type="SAM" id="MobiDB-lite"/>
    </source>
</evidence>
<gene>
    <name evidence="3" type="ORF">LOKVESSMR4R_00949</name>
</gene>
<dbReference type="Proteomes" id="UP000195273">
    <property type="component" value="Chromosome"/>
</dbReference>
<sequence>MTKTNGLLLAAFLMATTSPMAIGQTSEPTPLPGSSPSDIMPAPMPGDQADETDSNDAGDDAGNATGNATGDDTGDDTDTASDRRADRENMDFFVIIAQLSLPSAADVDWESAFSDLPEDSDVTIVTLSALADADDPAAPMLDQAMVNFDNDRDNLRRAIAQNEALRGALDQEGYANEDVVAALMDQTGDGSVTLVVDAEAQSDASDADDTDSDDTDADDATDSDN</sequence>
<feature type="compositionally biased region" description="Low complexity" evidence="1">
    <location>
        <begin position="60"/>
        <end position="71"/>
    </location>
</feature>